<protein>
    <submittedName>
        <fullName evidence="6">NAC transcription factor 27</fullName>
    </submittedName>
</protein>
<dbReference type="Gene3D" id="2.170.150.80">
    <property type="entry name" value="NAC domain"/>
    <property type="match status" value="1"/>
</dbReference>
<evidence type="ECO:0000256" key="2">
    <source>
        <dbReference type="ARBA" id="ARBA00023125"/>
    </source>
</evidence>
<evidence type="ECO:0000256" key="1">
    <source>
        <dbReference type="ARBA" id="ARBA00023015"/>
    </source>
</evidence>
<dbReference type="GO" id="GO:0006355">
    <property type="term" value="P:regulation of DNA-templated transcription"/>
    <property type="evidence" value="ECO:0007669"/>
    <property type="project" value="InterPro"/>
</dbReference>
<dbReference type="SUPFAM" id="SSF101941">
    <property type="entry name" value="NAC domain"/>
    <property type="match status" value="1"/>
</dbReference>
<reference evidence="6" key="1">
    <citation type="submission" date="2020-03" db="EMBL/GenBank/DDBJ databases">
        <title>LcNAC40-LcVPE regulatory module contributes to fruit abscission by promoting autolytic programmed cell death in litchi.</title>
        <authorList>
            <person name="Li C."/>
            <person name="Ning X."/>
            <person name="Zhao M."/>
            <person name="Wen Z."/>
            <person name="Kou L."/>
            <person name="Ma X."/>
            <person name="Peng M."/>
            <person name="Yang Y."/>
            <person name="Wu H."/>
            <person name="Li J."/>
        </authorList>
    </citation>
    <scope>NUCLEOTIDE SEQUENCE</scope>
</reference>
<keyword evidence="2" id="KW-0238">DNA-binding</keyword>
<dbReference type="InterPro" id="IPR003441">
    <property type="entry name" value="NAC-dom"/>
</dbReference>
<keyword evidence="1" id="KW-0805">Transcription regulation</keyword>
<sequence length="468" mass="52392">MVSLVGYRFTPTHEELVGYYLKMKRVDPAFDHPTIKEVDIYKYHPCELPGLSSSQSDEQVWYFYCILDRKYAKSERPSRTAKGGSWKKTGIDRLVKAKDGNKQIGIKKTLVFYNGSNTRKENKTSWTMHEYHEYPCKKNSRFKGEIVVCRIERKLDKKCESSSAVDESESQLLPNQHVSPIIGDHVEKATVLQMEPRLLPNQHMSSSVEDYVAKSMFFENESQLPAAHHLSSNTENHSAKSFPSEVLPLVPAQRDELDTVNGLDRNSFSTLQSPVCSTPGSSYTSSFSNDLVCWPDCNSSSARQSPFHPPPGCLYYSSCSDNLPNMLDVNSFAALQFPVHPLPESSYSYSLSNDLINGLDHISALTSPVYPQPGSTYSSGFSNNSNVWTPQVVAEHEEDLANSHWSVQDDFSFGYTPPVFDSSKAVEGGYAGGEGSEAVIETVSERPNEYFPMANGEYHFDATFVKHS</sequence>
<feature type="domain" description="NAC" evidence="5">
    <location>
        <begin position="5"/>
        <end position="132"/>
    </location>
</feature>
<organism evidence="6">
    <name type="scientific">Litchi chinensis</name>
    <name type="common">Lychee</name>
    <dbReference type="NCBI Taxonomy" id="151069"/>
    <lineage>
        <taxon>Eukaryota</taxon>
        <taxon>Viridiplantae</taxon>
        <taxon>Streptophyta</taxon>
        <taxon>Embryophyta</taxon>
        <taxon>Tracheophyta</taxon>
        <taxon>Spermatophyta</taxon>
        <taxon>Magnoliopsida</taxon>
        <taxon>eudicotyledons</taxon>
        <taxon>Gunneridae</taxon>
        <taxon>Pentapetalae</taxon>
        <taxon>rosids</taxon>
        <taxon>malvids</taxon>
        <taxon>Sapindales</taxon>
        <taxon>Sapindaceae</taxon>
        <taxon>Litchi</taxon>
    </lineage>
</organism>
<dbReference type="Pfam" id="PF02365">
    <property type="entry name" value="NAM"/>
    <property type="match status" value="1"/>
</dbReference>
<dbReference type="PANTHER" id="PTHR31744">
    <property type="entry name" value="PROTEIN CUP-SHAPED COTYLEDON 2-RELATED"/>
    <property type="match status" value="1"/>
</dbReference>
<dbReference type="EMBL" id="MT275515">
    <property type="protein sequence ID" value="UBT01631.1"/>
    <property type="molecule type" value="mRNA"/>
</dbReference>
<dbReference type="GO" id="GO:0003677">
    <property type="term" value="F:DNA binding"/>
    <property type="evidence" value="ECO:0007669"/>
    <property type="project" value="UniProtKB-KW"/>
</dbReference>
<accession>A0A8K1I0C5</accession>
<evidence type="ECO:0000259" key="5">
    <source>
        <dbReference type="Pfam" id="PF02365"/>
    </source>
</evidence>
<name>A0A8K1I0C5_LITCN</name>
<dbReference type="AlphaFoldDB" id="A0A8K1I0C5"/>
<proteinExistence type="evidence at transcript level"/>
<keyword evidence="4" id="KW-0539">Nucleus</keyword>
<evidence type="ECO:0000256" key="3">
    <source>
        <dbReference type="ARBA" id="ARBA00023163"/>
    </source>
</evidence>
<keyword evidence="3" id="KW-0804">Transcription</keyword>
<evidence type="ECO:0000313" key="6">
    <source>
        <dbReference type="EMBL" id="UBT01631.1"/>
    </source>
</evidence>
<dbReference type="InterPro" id="IPR036093">
    <property type="entry name" value="NAC_dom_sf"/>
</dbReference>
<evidence type="ECO:0000256" key="4">
    <source>
        <dbReference type="ARBA" id="ARBA00023242"/>
    </source>
</evidence>